<dbReference type="AlphaFoldDB" id="D2ZXK5"/>
<dbReference type="EMBL" id="ACDX02000010">
    <property type="protein sequence ID" value="EFC88190.1"/>
    <property type="molecule type" value="Genomic_DNA"/>
</dbReference>
<evidence type="ECO:0000313" key="1">
    <source>
        <dbReference type="EMBL" id="EFC88190.1"/>
    </source>
</evidence>
<reference evidence="1 2" key="1">
    <citation type="submission" date="2009-10" db="EMBL/GenBank/DDBJ databases">
        <authorList>
            <person name="Weinstock G."/>
            <person name="Sodergren E."/>
            <person name="Clifton S."/>
            <person name="Fulton L."/>
            <person name="Fulton B."/>
            <person name="Courtney L."/>
            <person name="Fronick C."/>
            <person name="Harrison M."/>
            <person name="Strong C."/>
            <person name="Farmer C."/>
            <person name="Delahaunty K."/>
            <person name="Markovic C."/>
            <person name="Hall O."/>
            <person name="Minx P."/>
            <person name="Tomlinson C."/>
            <person name="Mitreva M."/>
            <person name="Nelson J."/>
            <person name="Hou S."/>
            <person name="Wollam A."/>
            <person name="Pepin K.H."/>
            <person name="Johnson M."/>
            <person name="Bhonagiri V."/>
            <person name="Nash W.E."/>
            <person name="Warren W."/>
            <person name="Chinwalla A."/>
            <person name="Mardis E.R."/>
            <person name="Wilson R.K."/>
        </authorList>
    </citation>
    <scope>NUCLEOTIDE SEQUENCE [LARGE SCALE GENOMIC DNA]</scope>
    <source>
        <strain evidence="2">ATCC 25996 / DSM 4631 / NCTC 10774 / M26</strain>
    </source>
</reference>
<organism evidence="1 2">
    <name type="scientific">Neisseria mucosa (strain ATCC 25996 / DSM 4631 / NCTC 10774 / M26)</name>
    <dbReference type="NCBI Taxonomy" id="546266"/>
    <lineage>
        <taxon>Bacteria</taxon>
        <taxon>Pseudomonadati</taxon>
        <taxon>Pseudomonadota</taxon>
        <taxon>Betaproteobacteria</taxon>
        <taxon>Neisseriales</taxon>
        <taxon>Neisseriaceae</taxon>
        <taxon>Neisseria</taxon>
    </lineage>
</organism>
<protein>
    <submittedName>
        <fullName evidence="1">Uncharacterized protein</fullName>
    </submittedName>
</protein>
<proteinExistence type="predicted"/>
<evidence type="ECO:0000313" key="2">
    <source>
        <dbReference type="Proteomes" id="UP000003344"/>
    </source>
</evidence>
<dbReference type="Proteomes" id="UP000003344">
    <property type="component" value="Unassembled WGS sequence"/>
</dbReference>
<sequence>MQVKTRSSETLRFGFYRNLLILVFRRPCLFNQRVLGITQVAWALPTKSII</sequence>
<accession>D2ZXK5</accession>
<gene>
    <name evidence="1" type="ORF">NEIMUCOT_05359</name>
</gene>
<name>D2ZXK5_NEIM2</name>
<comment type="caution">
    <text evidence="1">The sequence shown here is derived from an EMBL/GenBank/DDBJ whole genome shotgun (WGS) entry which is preliminary data.</text>
</comment>